<dbReference type="RefSeq" id="WP_120771194.1">
    <property type="nucleotide sequence ID" value="NZ_CP032627.1"/>
</dbReference>
<evidence type="ECO:0000313" key="1">
    <source>
        <dbReference type="EMBL" id="AYF99805.1"/>
    </source>
</evidence>
<dbReference type="AlphaFoldDB" id="A0A387BFC2"/>
<reference evidence="1 2" key="1">
    <citation type="submission" date="2018-09" db="EMBL/GenBank/DDBJ databases">
        <title>Genome sequencing of strain 1JSPR-7.</title>
        <authorList>
            <person name="Heo J."/>
            <person name="Kim S.-J."/>
            <person name="Kwon S.-W."/>
        </authorList>
    </citation>
    <scope>NUCLEOTIDE SEQUENCE [LARGE SCALE GENOMIC DNA]</scope>
    <source>
        <strain evidence="1 2">1JSPR-7</strain>
    </source>
</reference>
<keyword evidence="2" id="KW-1185">Reference proteome</keyword>
<sequence>MTKKNLQNVAKNAKMYAHNDLKVVLNTYKLSSFTVTENGFGQFTGNYYAVLDYLGVSEKRFINLIAESENEEKQFNHLKKKIERKLGMLNHSQQDDLMTQWVNWSNETHADPCESHNKRVYINRDDEDWMPIEMELATLQNSMKLIKREAVERAYCLAALHVCKQEKTLRDLAYDYALNYELLLEVNNDLFQPKEIEEDEFFWNFLNLN</sequence>
<proteinExistence type="predicted"/>
<dbReference type="KEGG" id="lact:D7I46_01120"/>
<name>A0A387BFC2_9LACT</name>
<protein>
    <submittedName>
        <fullName evidence="1">Uncharacterized protein</fullName>
    </submittedName>
</protein>
<accession>A0A387BFC2</accession>
<evidence type="ECO:0000313" key="2">
    <source>
        <dbReference type="Proteomes" id="UP000269374"/>
    </source>
</evidence>
<dbReference type="Proteomes" id="UP000269374">
    <property type="component" value="Chromosome"/>
</dbReference>
<dbReference type="EMBL" id="CP032627">
    <property type="protein sequence ID" value="AYF99805.1"/>
    <property type="molecule type" value="Genomic_DNA"/>
</dbReference>
<organism evidence="1 2">
    <name type="scientific">Lactococcus allomyrinae</name>
    <dbReference type="NCBI Taxonomy" id="2419773"/>
    <lineage>
        <taxon>Bacteria</taxon>
        <taxon>Bacillati</taxon>
        <taxon>Bacillota</taxon>
        <taxon>Bacilli</taxon>
        <taxon>Lactobacillales</taxon>
        <taxon>Streptococcaceae</taxon>
        <taxon>Lactococcus</taxon>
    </lineage>
</organism>
<gene>
    <name evidence="1" type="ORF">D7I46_01120</name>
</gene>